<gene>
    <name evidence="2" type="ORF">METZ01_LOCUS95647</name>
</gene>
<sequence length="161" mass="17186">MAHSSIPKTWILFLLVAVSVFFVTLAESRSSGIAYDDAKNGCICHSSSATSDVTISISDLPGKFEASEIYDLNITLTGGPEITSDSQNHGGFTLTSSIGTLSSKDEYTQLMEDGSITHTSAGNNQRTWKVQWTAPSDDSQSVEFKVGGNSVNGDDEPNEPD</sequence>
<feature type="region of interest" description="Disordered" evidence="1">
    <location>
        <begin position="134"/>
        <end position="161"/>
    </location>
</feature>
<accession>A0A381VTA4</accession>
<proteinExistence type="predicted"/>
<name>A0A381VTA4_9ZZZZ</name>
<dbReference type="NCBIfam" id="NF041895">
    <property type="entry name" value="choice_anch_V"/>
    <property type="match status" value="1"/>
</dbReference>
<reference evidence="2" key="1">
    <citation type="submission" date="2018-05" db="EMBL/GenBank/DDBJ databases">
        <authorList>
            <person name="Lanie J.A."/>
            <person name="Ng W.-L."/>
            <person name="Kazmierczak K.M."/>
            <person name="Andrzejewski T.M."/>
            <person name="Davidsen T.M."/>
            <person name="Wayne K.J."/>
            <person name="Tettelin H."/>
            <person name="Glass J.I."/>
            <person name="Rusch D."/>
            <person name="Podicherti R."/>
            <person name="Tsui H.-C.T."/>
            <person name="Winkler M.E."/>
        </authorList>
    </citation>
    <scope>NUCLEOTIDE SEQUENCE</scope>
</reference>
<dbReference type="AlphaFoldDB" id="A0A381VTA4"/>
<evidence type="ECO:0008006" key="3">
    <source>
        <dbReference type="Google" id="ProtNLM"/>
    </source>
</evidence>
<dbReference type="EMBL" id="UINC01009545">
    <property type="protein sequence ID" value="SVA42793.1"/>
    <property type="molecule type" value="Genomic_DNA"/>
</dbReference>
<evidence type="ECO:0000256" key="1">
    <source>
        <dbReference type="SAM" id="MobiDB-lite"/>
    </source>
</evidence>
<organism evidence="2">
    <name type="scientific">marine metagenome</name>
    <dbReference type="NCBI Taxonomy" id="408172"/>
    <lineage>
        <taxon>unclassified sequences</taxon>
        <taxon>metagenomes</taxon>
        <taxon>ecological metagenomes</taxon>
    </lineage>
</organism>
<dbReference type="InterPro" id="IPR042307">
    <property type="entry name" value="Reeler_sf"/>
</dbReference>
<evidence type="ECO:0000313" key="2">
    <source>
        <dbReference type="EMBL" id="SVA42793.1"/>
    </source>
</evidence>
<protein>
    <recommendedName>
        <fullName evidence="3">Reelin domain-containing protein</fullName>
    </recommendedName>
</protein>
<dbReference type="Gene3D" id="2.60.40.4060">
    <property type="entry name" value="Reeler domain"/>
    <property type="match status" value="1"/>
</dbReference>